<organism evidence="8 10">
    <name type="scientific">Aerococcus sanguinicola</name>
    <dbReference type="NCBI Taxonomy" id="119206"/>
    <lineage>
        <taxon>Bacteria</taxon>
        <taxon>Bacillati</taxon>
        <taxon>Bacillota</taxon>
        <taxon>Bacilli</taxon>
        <taxon>Lactobacillales</taxon>
        <taxon>Aerococcaceae</taxon>
        <taxon>Aerococcus</taxon>
    </lineage>
</organism>
<dbReference type="KEGG" id="asan:AWM72_00150"/>
<reference evidence="8 10" key="1">
    <citation type="journal article" date="2016" name="Genome Announc.">
        <title>Complete Genome Sequences of Aerococcus christensenii CCUG 28831T, Aerococcus sanguinicola CCUG 43001T, Aerococcus urinae CCUG 36881T, Aerococcus urinaeequi CCUG 28094T, Aerococcus urinaehominis CCUG 42038 BT, and Aerococcus viridans CCUG 4311T.</title>
        <authorList>
            <person name="Carkaci D."/>
            <person name="Dargis R."/>
            <person name="Nielsen X.C."/>
            <person name="Skovgaard O."/>
            <person name="Fuursted K."/>
            <person name="Christensen J.J."/>
        </authorList>
    </citation>
    <scope>NUCLEOTIDE SEQUENCE [LARGE SCALE GENOMIC DNA]</scope>
    <source>
        <strain evidence="8 10">CCUG43001</strain>
    </source>
</reference>
<dbReference type="RefSeq" id="WP_067971439.1">
    <property type="nucleotide sequence ID" value="NZ_CAJHKM010000003.1"/>
</dbReference>
<sequence>MSERDVKELLKLLKKHDFTEVRVKGDHHRYEDGKGHKVTVPYTSKKDTIPKKTYRSILKQMGLK</sequence>
<gene>
    <name evidence="8" type="ORF">AWM72_00150</name>
    <name evidence="9" type="ORF">CYJ28_00700</name>
</gene>
<dbReference type="InterPro" id="IPR038570">
    <property type="entry name" value="HicA_sf"/>
</dbReference>
<comment type="similarity">
    <text evidence="1">Belongs to the HicA mRNA interferase family.</text>
</comment>
<protein>
    <submittedName>
        <fullName evidence="8">Toxin HicA</fullName>
    </submittedName>
    <submittedName>
        <fullName evidence="9">Type II toxin-antitoxin system HicA family toxin</fullName>
    </submittedName>
</protein>
<evidence type="ECO:0000313" key="11">
    <source>
        <dbReference type="Proteomes" id="UP000234239"/>
    </source>
</evidence>
<dbReference type="GO" id="GO:0003729">
    <property type="term" value="F:mRNA binding"/>
    <property type="evidence" value="ECO:0007669"/>
    <property type="project" value="InterPro"/>
</dbReference>
<dbReference type="EMBL" id="PKGY01000001">
    <property type="protein sequence ID" value="PKZ23102.1"/>
    <property type="molecule type" value="Genomic_DNA"/>
</dbReference>
<keyword evidence="2" id="KW-1277">Toxin-antitoxin system</keyword>
<keyword evidence="3" id="KW-0540">Nuclease</keyword>
<keyword evidence="7" id="KW-0346">Stress response</keyword>
<keyword evidence="10" id="KW-1185">Reference proteome</keyword>
<evidence type="ECO:0000313" key="10">
    <source>
        <dbReference type="Proteomes" id="UP000069912"/>
    </source>
</evidence>
<dbReference type="InterPro" id="IPR012933">
    <property type="entry name" value="HicA_mRNA_interferase"/>
</dbReference>
<dbReference type="Pfam" id="PF07927">
    <property type="entry name" value="HicA_toxin"/>
    <property type="match status" value="1"/>
</dbReference>
<evidence type="ECO:0000313" key="9">
    <source>
        <dbReference type="EMBL" id="PKZ23102.1"/>
    </source>
</evidence>
<dbReference type="OrthoDB" id="286048at2"/>
<dbReference type="Proteomes" id="UP000234239">
    <property type="component" value="Unassembled WGS sequence"/>
</dbReference>
<evidence type="ECO:0000256" key="6">
    <source>
        <dbReference type="ARBA" id="ARBA00022884"/>
    </source>
</evidence>
<dbReference type="AlphaFoldDB" id="A0A0X8FB42"/>
<accession>A0A0X8FB42</accession>
<evidence type="ECO:0000256" key="5">
    <source>
        <dbReference type="ARBA" id="ARBA00022801"/>
    </source>
</evidence>
<reference evidence="9 11" key="3">
    <citation type="submission" date="2017-12" db="EMBL/GenBank/DDBJ databases">
        <title>Phylogenetic diversity of female urinary microbiome.</title>
        <authorList>
            <person name="Thomas-White K."/>
            <person name="Wolfe A.J."/>
        </authorList>
    </citation>
    <scope>NUCLEOTIDE SEQUENCE [LARGE SCALE GENOMIC DNA]</scope>
    <source>
        <strain evidence="9 11">UMB0139</strain>
    </source>
</reference>
<proteinExistence type="inferred from homology"/>
<dbReference type="Proteomes" id="UP000069912">
    <property type="component" value="Chromosome"/>
</dbReference>
<name>A0A0X8FB42_9LACT</name>
<dbReference type="SUPFAM" id="SSF54786">
    <property type="entry name" value="YcfA/nrd intein domain"/>
    <property type="match status" value="1"/>
</dbReference>
<keyword evidence="5" id="KW-0378">Hydrolase</keyword>
<evidence type="ECO:0000256" key="1">
    <source>
        <dbReference type="ARBA" id="ARBA00006620"/>
    </source>
</evidence>
<evidence type="ECO:0000313" key="8">
    <source>
        <dbReference type="EMBL" id="AMB93292.1"/>
    </source>
</evidence>
<keyword evidence="6" id="KW-0694">RNA-binding</keyword>
<evidence type="ECO:0000256" key="2">
    <source>
        <dbReference type="ARBA" id="ARBA00022649"/>
    </source>
</evidence>
<evidence type="ECO:0000256" key="4">
    <source>
        <dbReference type="ARBA" id="ARBA00022759"/>
    </source>
</evidence>
<dbReference type="GO" id="GO:0004519">
    <property type="term" value="F:endonuclease activity"/>
    <property type="evidence" value="ECO:0007669"/>
    <property type="project" value="UniProtKB-KW"/>
</dbReference>
<evidence type="ECO:0000256" key="3">
    <source>
        <dbReference type="ARBA" id="ARBA00022722"/>
    </source>
</evidence>
<dbReference type="GeneID" id="92902484"/>
<dbReference type="GO" id="GO:0016787">
    <property type="term" value="F:hydrolase activity"/>
    <property type="evidence" value="ECO:0007669"/>
    <property type="project" value="UniProtKB-KW"/>
</dbReference>
<reference evidence="10" key="2">
    <citation type="submission" date="2016-01" db="EMBL/GenBank/DDBJ databases">
        <title>Six Aerococcus type strain genome sequencing and assembly using PacBio and Illumina Hiseq.</title>
        <authorList>
            <person name="Carkaci D."/>
            <person name="Dargis R."/>
            <person name="Nielsen X.C."/>
            <person name="Skovgaard O."/>
            <person name="Fuursted K."/>
            <person name="Christensen J.J."/>
        </authorList>
    </citation>
    <scope>NUCLEOTIDE SEQUENCE [LARGE SCALE GENOMIC DNA]</scope>
    <source>
        <strain evidence="10">CCUG43001</strain>
    </source>
</reference>
<evidence type="ECO:0000256" key="7">
    <source>
        <dbReference type="ARBA" id="ARBA00023016"/>
    </source>
</evidence>
<keyword evidence="4" id="KW-0255">Endonuclease</keyword>
<dbReference type="EMBL" id="CP014160">
    <property type="protein sequence ID" value="AMB93292.1"/>
    <property type="molecule type" value="Genomic_DNA"/>
</dbReference>
<dbReference type="Gene3D" id="3.30.920.30">
    <property type="entry name" value="Hypothetical protein"/>
    <property type="match status" value="1"/>
</dbReference>